<dbReference type="EMBL" id="QRGA01000006">
    <property type="protein sequence ID" value="RDU98764.1"/>
    <property type="molecule type" value="Genomic_DNA"/>
</dbReference>
<sequence length="255" mass="25918">MENTLQNAGAVDSGRRETNAVELTAAGRLLIAAAIAAAGFGGWRAYQHYGAFEAPMAVMHPTVVRSASVPRARAANAAAGAGTSSTASDAGIGSTASDSAVSKLAQVTDLLQQERAQRSTQAAAWRSVADTSRQQIAALSSQLQAVESKIDALEKAASASRASHEVVADVAASARAVRPALDAAKSTAQVDVASLPVETISAQSLNLTGLGNGVIQIGNQKLAVGQALAPGETIVAVDPVSRSIVTNRRILNVTN</sequence>
<name>A0A3D8K1J6_9BURK</name>
<protein>
    <submittedName>
        <fullName evidence="2">Uncharacterized protein</fullName>
    </submittedName>
</protein>
<evidence type="ECO:0000256" key="1">
    <source>
        <dbReference type="SAM" id="Coils"/>
    </source>
</evidence>
<gene>
    <name evidence="2" type="ORF">DWV00_10875</name>
</gene>
<comment type="caution">
    <text evidence="2">The sequence shown here is derived from an EMBL/GenBank/DDBJ whole genome shotgun (WGS) entry which is preliminary data.</text>
</comment>
<proteinExistence type="predicted"/>
<keyword evidence="1" id="KW-0175">Coiled coil</keyword>
<feature type="coiled-coil region" evidence="1">
    <location>
        <begin position="129"/>
        <end position="163"/>
    </location>
</feature>
<keyword evidence="3" id="KW-1185">Reference proteome</keyword>
<evidence type="ECO:0000313" key="3">
    <source>
        <dbReference type="Proteomes" id="UP000256838"/>
    </source>
</evidence>
<dbReference type="AlphaFoldDB" id="A0A3D8K1J6"/>
<reference evidence="2 3" key="1">
    <citation type="submission" date="2018-08" db="EMBL/GenBank/DDBJ databases">
        <title>Paraburkholderia sp. DHOM06 isolated from forest soil.</title>
        <authorList>
            <person name="Gao Z.-H."/>
            <person name="Qiu L.-H."/>
        </authorList>
    </citation>
    <scope>NUCLEOTIDE SEQUENCE [LARGE SCALE GENOMIC DNA]</scope>
    <source>
        <strain evidence="2 3">DHOM06</strain>
    </source>
</reference>
<dbReference type="OrthoDB" id="9104282at2"/>
<organism evidence="2 3">
    <name type="scientific">Trinickia dinghuensis</name>
    <dbReference type="NCBI Taxonomy" id="2291023"/>
    <lineage>
        <taxon>Bacteria</taxon>
        <taxon>Pseudomonadati</taxon>
        <taxon>Pseudomonadota</taxon>
        <taxon>Betaproteobacteria</taxon>
        <taxon>Burkholderiales</taxon>
        <taxon>Burkholderiaceae</taxon>
        <taxon>Trinickia</taxon>
    </lineage>
</organism>
<dbReference type="RefSeq" id="WP_115533580.1">
    <property type="nucleotide sequence ID" value="NZ_QRGA01000006.1"/>
</dbReference>
<accession>A0A3D8K1J6</accession>
<evidence type="ECO:0000313" key="2">
    <source>
        <dbReference type="EMBL" id="RDU98764.1"/>
    </source>
</evidence>
<dbReference type="Proteomes" id="UP000256838">
    <property type="component" value="Unassembled WGS sequence"/>
</dbReference>